<dbReference type="OMA" id="FWIQANG"/>
<dbReference type="Proteomes" id="UP000430323">
    <property type="component" value="Unassembled WGS sequence"/>
</dbReference>
<evidence type="ECO:0008006" key="9">
    <source>
        <dbReference type="Google" id="ProtNLM"/>
    </source>
</evidence>
<dbReference type="RefSeq" id="WP_005720003.1">
    <property type="nucleotide sequence ID" value="NZ_CP083392.1"/>
</dbReference>
<reference evidence="1 7" key="3">
    <citation type="submission" date="2019-09" db="EMBL/GenBank/DDBJ databases">
        <title>Investigation of probiotic properties of different lactic acid bacteria.</title>
        <authorList>
            <person name="Jaomanjaka F."/>
            <person name="Blanc P."/>
        </authorList>
    </citation>
    <scope>NUCLEOTIDE SEQUENCE [LARGE SCALE GENOMIC DNA]</scope>
    <source>
        <strain evidence="1 7">BIO6272</strain>
    </source>
</reference>
<evidence type="ECO:0000313" key="3">
    <source>
        <dbReference type="EMBL" id="RXF60420.1"/>
    </source>
</evidence>
<evidence type="ECO:0000313" key="2">
    <source>
        <dbReference type="EMBL" id="QLL74900.1"/>
    </source>
</evidence>
<sequence>MDNIIDNINLISKKCSVDVPIFGFGGVYYCKFKLNPPVAENKINRLSGISVPNDLIEFWIQANGAELFIDSFQGIELGGARCRIYTIEYVLNQLVKTPNYLPILWLRDEGEMGINLDRYNQKQSYLTYPGIEEQYFDFSFKQWLETYLACNGNPFWNLV</sequence>
<dbReference type="InterPro" id="IPR037883">
    <property type="entry name" value="Knr4/Smi1-like_sf"/>
</dbReference>
<name>A0A135ZET7_9LACO</name>
<dbReference type="Gene3D" id="3.40.1580.10">
    <property type="entry name" value="SMI1/KNR4-like"/>
    <property type="match status" value="1"/>
</dbReference>
<evidence type="ECO:0000313" key="6">
    <source>
        <dbReference type="Proteomes" id="UP000295195"/>
    </source>
</evidence>
<reference evidence="3 5" key="2">
    <citation type="submission" date="2019-01" db="EMBL/GenBank/DDBJ databases">
        <title>The genome sequence of Lactobacillus crispatus L49.</title>
        <authorList>
            <person name="Zhong J."/>
            <person name="Zhang J."/>
        </authorList>
    </citation>
    <scope>NUCLEOTIDE SEQUENCE [LARGE SCALE GENOMIC DNA]</scope>
    <source>
        <strain evidence="3 5">L49</strain>
    </source>
</reference>
<evidence type="ECO:0000313" key="4">
    <source>
        <dbReference type="EMBL" id="TDN29692.1"/>
    </source>
</evidence>
<dbReference type="Proteomes" id="UP000289808">
    <property type="component" value="Unassembled WGS sequence"/>
</dbReference>
<evidence type="ECO:0000313" key="5">
    <source>
        <dbReference type="Proteomes" id="UP000289808"/>
    </source>
</evidence>
<dbReference type="AlphaFoldDB" id="A0A135ZET7"/>
<dbReference type="Proteomes" id="UP000295195">
    <property type="component" value="Unassembled WGS sequence"/>
</dbReference>
<organism evidence="3 5">
    <name type="scientific">Lactobacillus crispatus</name>
    <dbReference type="NCBI Taxonomy" id="47770"/>
    <lineage>
        <taxon>Bacteria</taxon>
        <taxon>Bacillati</taxon>
        <taxon>Bacillota</taxon>
        <taxon>Bacilli</taxon>
        <taxon>Lactobacillales</taxon>
        <taxon>Lactobacillaceae</taxon>
        <taxon>Lactobacillus</taxon>
    </lineage>
</organism>
<evidence type="ECO:0000313" key="8">
    <source>
        <dbReference type="Proteomes" id="UP000510660"/>
    </source>
</evidence>
<dbReference type="EMBL" id="SCLX01000003">
    <property type="protein sequence ID" value="RXF60420.1"/>
    <property type="molecule type" value="Genomic_DNA"/>
</dbReference>
<dbReference type="EMBL" id="NKLP01000184">
    <property type="protein sequence ID" value="TDN29692.1"/>
    <property type="molecule type" value="Genomic_DNA"/>
</dbReference>
<gene>
    <name evidence="4" type="ORF">CEE75_10065</name>
    <name evidence="3" type="ORF">ERD32_00700</name>
    <name evidence="1" type="ORF">F8251_05765</name>
    <name evidence="2" type="ORF">GTO85_11450</name>
</gene>
<dbReference type="Proteomes" id="UP000510660">
    <property type="component" value="Chromosome"/>
</dbReference>
<dbReference type="SUPFAM" id="SSF160631">
    <property type="entry name" value="SMI1/KNR4-like"/>
    <property type="match status" value="1"/>
</dbReference>
<dbReference type="EMBL" id="CP047415">
    <property type="protein sequence ID" value="QLL74900.1"/>
    <property type="molecule type" value="Genomic_DNA"/>
</dbReference>
<protein>
    <recommendedName>
        <fullName evidence="9">SMI1/KNR4 family protein</fullName>
    </recommendedName>
</protein>
<dbReference type="EMBL" id="WBOB01000024">
    <property type="protein sequence ID" value="KAB1976698.1"/>
    <property type="molecule type" value="Genomic_DNA"/>
</dbReference>
<accession>A0A135ZET7</accession>
<reference evidence="2 8" key="4">
    <citation type="submission" date="2020-01" db="EMBL/GenBank/DDBJ databases">
        <title>Complete and circular genome sequences of six lactobacillus isolates from horses.</title>
        <authorList>
            <person name="Hassan H.M."/>
        </authorList>
    </citation>
    <scope>NUCLEOTIDE SEQUENCE [LARGE SCALE GENOMIC DNA]</scope>
    <source>
        <strain evidence="2 8">1D</strain>
    </source>
</reference>
<proteinExistence type="predicted"/>
<evidence type="ECO:0000313" key="7">
    <source>
        <dbReference type="Proteomes" id="UP000430323"/>
    </source>
</evidence>
<reference evidence="4 6" key="1">
    <citation type="submission" date="2017-06" db="EMBL/GenBank/DDBJ databases">
        <authorList>
            <person name="Swanenburg J."/>
            <person name="Kort R."/>
        </authorList>
    </citation>
    <scope>NUCLEOTIDE SEQUENCE [LARGE SCALE GENOMIC DNA]</scope>
    <source>
        <strain evidence="4 6">RL05</strain>
    </source>
</reference>
<evidence type="ECO:0000313" key="1">
    <source>
        <dbReference type="EMBL" id="KAB1976698.1"/>
    </source>
</evidence>